<dbReference type="Proteomes" id="UP000267821">
    <property type="component" value="Unassembled WGS sequence"/>
</dbReference>
<reference evidence="2 3" key="1">
    <citation type="journal article" date="2018" name="Nat. Ecol. Evol.">
        <title>Pezizomycetes genomes reveal the molecular basis of ectomycorrhizal truffle lifestyle.</title>
        <authorList>
            <person name="Murat C."/>
            <person name="Payen T."/>
            <person name="Noel B."/>
            <person name="Kuo A."/>
            <person name="Morin E."/>
            <person name="Chen J."/>
            <person name="Kohler A."/>
            <person name="Krizsan K."/>
            <person name="Balestrini R."/>
            <person name="Da Silva C."/>
            <person name="Montanini B."/>
            <person name="Hainaut M."/>
            <person name="Levati E."/>
            <person name="Barry K.W."/>
            <person name="Belfiori B."/>
            <person name="Cichocki N."/>
            <person name="Clum A."/>
            <person name="Dockter R.B."/>
            <person name="Fauchery L."/>
            <person name="Guy J."/>
            <person name="Iotti M."/>
            <person name="Le Tacon F."/>
            <person name="Lindquist E.A."/>
            <person name="Lipzen A."/>
            <person name="Malagnac F."/>
            <person name="Mello A."/>
            <person name="Molinier V."/>
            <person name="Miyauchi S."/>
            <person name="Poulain J."/>
            <person name="Riccioni C."/>
            <person name="Rubini A."/>
            <person name="Sitrit Y."/>
            <person name="Splivallo R."/>
            <person name="Traeger S."/>
            <person name="Wang M."/>
            <person name="Zifcakova L."/>
            <person name="Wipf D."/>
            <person name="Zambonelli A."/>
            <person name="Paolocci F."/>
            <person name="Nowrousian M."/>
            <person name="Ottonello S."/>
            <person name="Baldrian P."/>
            <person name="Spatafora J.W."/>
            <person name="Henrissat B."/>
            <person name="Nagy L.G."/>
            <person name="Aury J.M."/>
            <person name="Wincker P."/>
            <person name="Grigoriev I.V."/>
            <person name="Bonfante P."/>
            <person name="Martin F.M."/>
        </authorList>
    </citation>
    <scope>NUCLEOTIDE SEQUENCE [LARGE SCALE GENOMIC DNA]</scope>
    <source>
        <strain evidence="2 3">ATCC MYA-4762</strain>
    </source>
</reference>
<keyword evidence="3" id="KW-1185">Reference proteome</keyword>
<dbReference type="EMBL" id="ML121588">
    <property type="protein sequence ID" value="RPB19484.1"/>
    <property type="molecule type" value="Genomic_DNA"/>
</dbReference>
<evidence type="ECO:0000256" key="1">
    <source>
        <dbReference type="SAM" id="Phobius"/>
    </source>
</evidence>
<keyword evidence="1" id="KW-0472">Membrane</keyword>
<organism evidence="2 3">
    <name type="scientific">Terfezia boudieri ATCC MYA-4762</name>
    <dbReference type="NCBI Taxonomy" id="1051890"/>
    <lineage>
        <taxon>Eukaryota</taxon>
        <taxon>Fungi</taxon>
        <taxon>Dikarya</taxon>
        <taxon>Ascomycota</taxon>
        <taxon>Pezizomycotina</taxon>
        <taxon>Pezizomycetes</taxon>
        <taxon>Pezizales</taxon>
        <taxon>Pezizaceae</taxon>
        <taxon>Terfezia</taxon>
    </lineage>
</organism>
<keyword evidence="1" id="KW-1133">Transmembrane helix</keyword>
<accession>A0A3N4L9A9</accession>
<proteinExistence type="predicted"/>
<dbReference type="InParanoid" id="A0A3N4L9A9"/>
<name>A0A3N4L9A9_9PEZI</name>
<protein>
    <submittedName>
        <fullName evidence="2">Uncharacterized protein</fullName>
    </submittedName>
</protein>
<sequence length="136" mass="15571">MGHERTGWGDRHTLFLHFLCFFRVRFFFHYLFTVYVSKTVELKTGVKQDRGHACQAAPLQLGSESFIHTSTVAPHVPSSSGEYQTWTIPWALHLLGMELIRPLIRPLIPSGVCFTPRLSANSYQNHSRRPACHGFM</sequence>
<dbReference type="AlphaFoldDB" id="A0A3N4L9A9"/>
<keyword evidence="1" id="KW-0812">Transmembrane</keyword>
<feature type="transmembrane region" description="Helical" evidence="1">
    <location>
        <begin position="14"/>
        <end position="37"/>
    </location>
</feature>
<gene>
    <name evidence="2" type="ORF">L211DRAFT_842562</name>
</gene>
<evidence type="ECO:0000313" key="3">
    <source>
        <dbReference type="Proteomes" id="UP000267821"/>
    </source>
</evidence>
<evidence type="ECO:0000313" key="2">
    <source>
        <dbReference type="EMBL" id="RPB19484.1"/>
    </source>
</evidence>